<evidence type="ECO:0000256" key="7">
    <source>
        <dbReference type="PIRSR" id="PIRSR000216-1"/>
    </source>
</evidence>
<dbReference type="PANTHER" id="PTHR10371">
    <property type="entry name" value="NADH DEHYDROGENASE UBIQUINONE FLAVOPROTEIN 2, MITOCHONDRIAL"/>
    <property type="match status" value="1"/>
</dbReference>
<feature type="binding site" evidence="7">
    <location>
        <position position="122"/>
    </location>
    <ligand>
        <name>[2Fe-2S] cluster</name>
        <dbReference type="ChEBI" id="CHEBI:190135"/>
    </ligand>
</feature>
<dbReference type="EMBL" id="AP025739">
    <property type="protein sequence ID" value="BDI31359.1"/>
    <property type="molecule type" value="Genomic_DNA"/>
</dbReference>
<dbReference type="Pfam" id="PF01257">
    <property type="entry name" value="2Fe-2S_thioredx"/>
    <property type="match status" value="1"/>
</dbReference>
<evidence type="ECO:0000313" key="9">
    <source>
        <dbReference type="Proteomes" id="UP000287394"/>
    </source>
</evidence>
<name>A0A402CYF5_9BACT</name>
<dbReference type="InterPro" id="IPR002023">
    <property type="entry name" value="NuoE-like"/>
</dbReference>
<comment type="cofactor">
    <cofactor evidence="6">
        <name>[2Fe-2S] cluster</name>
        <dbReference type="ChEBI" id="CHEBI:190135"/>
    </cofactor>
</comment>
<dbReference type="FunFam" id="1.10.10.1590:FF:000001">
    <property type="entry name" value="NADH-quinone oxidoreductase subunit E"/>
    <property type="match status" value="1"/>
</dbReference>
<keyword evidence="5 7" id="KW-0411">Iron-sulfur</keyword>
<dbReference type="InterPro" id="IPR041921">
    <property type="entry name" value="NuoE_N"/>
</dbReference>
<dbReference type="AlphaFoldDB" id="A0A402CYF5"/>
<comment type="similarity">
    <text evidence="1">Belongs to the complex I 24 kDa subunit family.</text>
</comment>
<dbReference type="GO" id="GO:0051537">
    <property type="term" value="F:2 iron, 2 sulfur cluster binding"/>
    <property type="evidence" value="ECO:0007669"/>
    <property type="project" value="UniProtKB-KW"/>
</dbReference>
<evidence type="ECO:0000256" key="4">
    <source>
        <dbReference type="ARBA" id="ARBA00023004"/>
    </source>
</evidence>
<dbReference type="Gene3D" id="1.10.10.1590">
    <property type="entry name" value="NADH-quinone oxidoreductase subunit E"/>
    <property type="match status" value="1"/>
</dbReference>
<sequence length="157" mass="17208">MLTEEVYKKIDTLIAKYPTKKAALLPALWVAQAANDNWLPREAMADVAKYLGLAPAYVEGVATFYTMYNKAPVGRHHLEVCHNIVCMVVGADELIDHIGGKLGVGRGETTPDRKFTLNTAECLGACANAPCMMVGDTYYEDLTTEKVDEILADLARK</sequence>
<dbReference type="GO" id="GO:0046872">
    <property type="term" value="F:metal ion binding"/>
    <property type="evidence" value="ECO:0007669"/>
    <property type="project" value="UniProtKB-KW"/>
</dbReference>
<evidence type="ECO:0000256" key="2">
    <source>
        <dbReference type="ARBA" id="ARBA00022714"/>
    </source>
</evidence>
<evidence type="ECO:0000256" key="1">
    <source>
        <dbReference type="ARBA" id="ARBA00010643"/>
    </source>
</evidence>
<dbReference type="KEGG" id="ccot:CCAX7_34100"/>
<keyword evidence="3 7" id="KW-0479">Metal-binding</keyword>
<dbReference type="PROSITE" id="PS01099">
    <property type="entry name" value="COMPLEX1_24K"/>
    <property type="match status" value="1"/>
</dbReference>
<protein>
    <submittedName>
        <fullName evidence="8">NADH-quinone oxidoreductase subunit E</fullName>
    </submittedName>
</protein>
<dbReference type="SUPFAM" id="SSF52833">
    <property type="entry name" value="Thioredoxin-like"/>
    <property type="match status" value="1"/>
</dbReference>
<feature type="binding site" evidence="7">
    <location>
        <position position="86"/>
    </location>
    <ligand>
        <name>[2Fe-2S] cluster</name>
        <dbReference type="ChEBI" id="CHEBI:190135"/>
    </ligand>
</feature>
<dbReference type="RefSeq" id="WP_119322355.1">
    <property type="nucleotide sequence ID" value="NZ_AP025739.1"/>
</dbReference>
<dbReference type="NCBIfam" id="NF005722">
    <property type="entry name" value="PRK07539.1-2"/>
    <property type="match status" value="1"/>
</dbReference>
<dbReference type="Gene3D" id="3.40.30.10">
    <property type="entry name" value="Glutaredoxin"/>
    <property type="match status" value="1"/>
</dbReference>
<dbReference type="GO" id="GO:0003954">
    <property type="term" value="F:NADH dehydrogenase activity"/>
    <property type="evidence" value="ECO:0007669"/>
    <property type="project" value="TreeGrafter"/>
</dbReference>
<evidence type="ECO:0000256" key="6">
    <source>
        <dbReference type="ARBA" id="ARBA00034078"/>
    </source>
</evidence>
<feature type="binding site" evidence="7">
    <location>
        <position position="81"/>
    </location>
    <ligand>
        <name>[2Fe-2S] cluster</name>
        <dbReference type="ChEBI" id="CHEBI:190135"/>
    </ligand>
</feature>
<keyword evidence="4 7" id="KW-0408">Iron</keyword>
<dbReference type="Proteomes" id="UP000287394">
    <property type="component" value="Chromosome"/>
</dbReference>
<keyword evidence="9" id="KW-1185">Reference proteome</keyword>
<dbReference type="OrthoDB" id="9807941at2"/>
<dbReference type="InterPro" id="IPR036249">
    <property type="entry name" value="Thioredoxin-like_sf"/>
</dbReference>
<evidence type="ECO:0000313" key="8">
    <source>
        <dbReference type="EMBL" id="BDI31359.1"/>
    </source>
</evidence>
<gene>
    <name evidence="8" type="primary">nuoE</name>
    <name evidence="8" type="ORF">CCAX7_34100</name>
</gene>
<dbReference type="InterPro" id="IPR042128">
    <property type="entry name" value="NuoE_dom"/>
</dbReference>
<evidence type="ECO:0000256" key="5">
    <source>
        <dbReference type="ARBA" id="ARBA00023014"/>
    </source>
</evidence>
<dbReference type="NCBIfam" id="TIGR01958">
    <property type="entry name" value="nuoE_fam"/>
    <property type="match status" value="1"/>
</dbReference>
<dbReference type="PANTHER" id="PTHR10371:SF3">
    <property type="entry name" value="NADH DEHYDROGENASE [UBIQUINONE] FLAVOPROTEIN 2, MITOCHONDRIAL"/>
    <property type="match status" value="1"/>
</dbReference>
<keyword evidence="2 7" id="KW-0001">2Fe-2S</keyword>
<evidence type="ECO:0000256" key="3">
    <source>
        <dbReference type="ARBA" id="ARBA00022723"/>
    </source>
</evidence>
<reference evidence="8 9" key="1">
    <citation type="journal article" date="2019" name="Int. J. Syst. Evol. Microbiol.">
        <title>Capsulimonas corticalis gen. nov., sp. nov., an aerobic capsulated bacterium, of a novel bacterial order, Capsulimonadales ord. nov., of the class Armatimonadia of the phylum Armatimonadetes.</title>
        <authorList>
            <person name="Li J."/>
            <person name="Kudo C."/>
            <person name="Tonouchi A."/>
        </authorList>
    </citation>
    <scope>NUCLEOTIDE SEQUENCE [LARGE SCALE GENOMIC DNA]</scope>
    <source>
        <strain evidence="8 9">AX-7</strain>
    </source>
</reference>
<comment type="cofactor">
    <cofactor evidence="7">
        <name>[2Fe-2S] cluster</name>
        <dbReference type="ChEBI" id="CHEBI:190135"/>
    </cofactor>
    <text evidence="7">Binds 1 [2Fe-2S] cluster.</text>
</comment>
<dbReference type="CDD" id="cd03064">
    <property type="entry name" value="TRX_Fd_NuoE"/>
    <property type="match status" value="1"/>
</dbReference>
<proteinExistence type="inferred from homology"/>
<organism evidence="8 9">
    <name type="scientific">Capsulimonas corticalis</name>
    <dbReference type="NCBI Taxonomy" id="2219043"/>
    <lineage>
        <taxon>Bacteria</taxon>
        <taxon>Bacillati</taxon>
        <taxon>Armatimonadota</taxon>
        <taxon>Armatimonadia</taxon>
        <taxon>Capsulimonadales</taxon>
        <taxon>Capsulimonadaceae</taxon>
        <taxon>Capsulimonas</taxon>
    </lineage>
</organism>
<accession>A0A402CYF5</accession>
<feature type="binding site" evidence="7">
    <location>
        <position position="126"/>
    </location>
    <ligand>
        <name>[2Fe-2S] cluster</name>
        <dbReference type="ChEBI" id="CHEBI:190135"/>
    </ligand>
</feature>
<dbReference type="PIRSF" id="PIRSF000216">
    <property type="entry name" value="NADH_DH_24kDa"/>
    <property type="match status" value="1"/>
</dbReference>